<organism evidence="1 2">
    <name type="scientific">Microvirga arsenatis</name>
    <dbReference type="NCBI Taxonomy" id="2692265"/>
    <lineage>
        <taxon>Bacteria</taxon>
        <taxon>Pseudomonadati</taxon>
        <taxon>Pseudomonadota</taxon>
        <taxon>Alphaproteobacteria</taxon>
        <taxon>Hyphomicrobiales</taxon>
        <taxon>Methylobacteriaceae</taxon>
        <taxon>Microvirga</taxon>
    </lineage>
</organism>
<dbReference type="Gene3D" id="3.30.460.40">
    <property type="match status" value="1"/>
</dbReference>
<dbReference type="EMBL" id="JAAAXJ010000004">
    <property type="protein sequence ID" value="NBJ24510.1"/>
    <property type="molecule type" value="Genomic_DNA"/>
</dbReference>
<dbReference type="RefSeq" id="WP_161722241.1">
    <property type="nucleotide sequence ID" value="NZ_JAAAXI010000003.1"/>
</dbReference>
<dbReference type="Proteomes" id="UP000818323">
    <property type="component" value="Unassembled WGS sequence"/>
</dbReference>
<keyword evidence="2" id="KW-1185">Reference proteome</keyword>
<name>A0ABW9YWG0_9HYPH</name>
<evidence type="ECO:0000313" key="1">
    <source>
        <dbReference type="EMBL" id="NBJ24510.1"/>
    </source>
</evidence>
<sequence length="159" mass="16987">MPSPAPAHLPAPVLQTLTMVADALTGAEDPWWLIGGAAAGLQGIASPAIPDVDVVMSARDARQVLPGLNIPPGEDGGTDLFRSEVFGRWTIPPLPVEIMGGFRIRTQGGWQPMEPASREAFLIDGRPVYAPSRSELIAICRLFGRPKDLARAEALSRLE</sequence>
<evidence type="ECO:0008006" key="3">
    <source>
        <dbReference type="Google" id="ProtNLM"/>
    </source>
</evidence>
<protein>
    <recommendedName>
        <fullName evidence="3">Amino acid transporter</fullName>
    </recommendedName>
</protein>
<proteinExistence type="predicted"/>
<accession>A0ABW9YWG0</accession>
<reference evidence="1 2" key="1">
    <citation type="submission" date="2020-01" db="EMBL/GenBank/DDBJ databases">
        <title>Microvirga sp. nov., an arsenate reduction bacterium isolated from Tibet hotspring sediments.</title>
        <authorList>
            <person name="Yuan C.-G."/>
        </authorList>
    </citation>
    <scope>NUCLEOTIDE SEQUENCE [LARGE SCALE GENOMIC DNA]</scope>
    <source>
        <strain evidence="1 2">SYSU G3D203</strain>
    </source>
</reference>
<evidence type="ECO:0000313" key="2">
    <source>
        <dbReference type="Proteomes" id="UP000818323"/>
    </source>
</evidence>
<dbReference type="InterPro" id="IPR043519">
    <property type="entry name" value="NT_sf"/>
</dbReference>
<gene>
    <name evidence="1" type="ORF">GR303_09095</name>
</gene>
<dbReference type="SUPFAM" id="SSF81301">
    <property type="entry name" value="Nucleotidyltransferase"/>
    <property type="match status" value="1"/>
</dbReference>
<comment type="caution">
    <text evidence="1">The sequence shown here is derived from an EMBL/GenBank/DDBJ whole genome shotgun (WGS) entry which is preliminary data.</text>
</comment>